<evidence type="ECO:0000313" key="3">
    <source>
        <dbReference type="EMBL" id="CAF4942171.1"/>
    </source>
</evidence>
<evidence type="ECO:0000313" key="4">
    <source>
        <dbReference type="Proteomes" id="UP000663880"/>
    </source>
</evidence>
<dbReference type="EMBL" id="CAJOBZ010000062">
    <property type="protein sequence ID" value="CAF4930966.1"/>
    <property type="molecule type" value="Genomic_DNA"/>
</dbReference>
<dbReference type="Proteomes" id="UP000663880">
    <property type="component" value="Unassembled WGS sequence"/>
</dbReference>
<proteinExistence type="predicted"/>
<gene>
    <name evidence="1" type="ORF">PMACD_LOCUS12461</name>
    <name evidence="2" type="ORF">PMACD_LOCUS13860</name>
    <name evidence="3" type="ORF">PMACD_LOCUS14828</name>
</gene>
<protein>
    <recommendedName>
        <fullName evidence="5">Nuclease HARBI1</fullName>
    </recommendedName>
</protein>
<dbReference type="OrthoDB" id="2430314at2759"/>
<sequence length="111" mass="12636">MDIRAVEEVEQINNLISQMTSARNILIALRYWGRNQMQDDAADIHGLTQQSFSTVCHRVARARLEYIKMPKSLNDQLKHIELFEAIADFKNVVGAIDCTHIRRSKVQGPSG</sequence>
<organism evidence="1 4">
    <name type="scientific">Pieris macdunnoughi</name>
    <dbReference type="NCBI Taxonomy" id="345717"/>
    <lineage>
        <taxon>Eukaryota</taxon>
        <taxon>Metazoa</taxon>
        <taxon>Ecdysozoa</taxon>
        <taxon>Arthropoda</taxon>
        <taxon>Hexapoda</taxon>
        <taxon>Insecta</taxon>
        <taxon>Pterygota</taxon>
        <taxon>Neoptera</taxon>
        <taxon>Endopterygota</taxon>
        <taxon>Lepidoptera</taxon>
        <taxon>Glossata</taxon>
        <taxon>Ditrysia</taxon>
        <taxon>Papilionoidea</taxon>
        <taxon>Pieridae</taxon>
        <taxon>Pierinae</taxon>
        <taxon>Pieris</taxon>
    </lineage>
</organism>
<reference evidence="1" key="1">
    <citation type="submission" date="2021-02" db="EMBL/GenBank/DDBJ databases">
        <authorList>
            <person name="Steward A R."/>
        </authorList>
    </citation>
    <scope>NUCLEOTIDE SEQUENCE</scope>
</reference>
<dbReference type="EMBL" id="CAJOBZ010000048">
    <property type="protein sequence ID" value="CAF4914704.1"/>
    <property type="molecule type" value="Genomic_DNA"/>
</dbReference>
<comment type="caution">
    <text evidence="1">The sequence shown here is derived from an EMBL/GenBank/DDBJ whole genome shotgun (WGS) entry which is preliminary data.</text>
</comment>
<evidence type="ECO:0000313" key="1">
    <source>
        <dbReference type="EMBL" id="CAF4914704.1"/>
    </source>
</evidence>
<keyword evidence="4" id="KW-1185">Reference proteome</keyword>
<name>A0A821VY25_9NEOP</name>
<evidence type="ECO:0008006" key="5">
    <source>
        <dbReference type="Google" id="ProtNLM"/>
    </source>
</evidence>
<accession>A0A821VY25</accession>
<dbReference type="EMBL" id="CAJOBZ010000067">
    <property type="protein sequence ID" value="CAF4942171.1"/>
    <property type="molecule type" value="Genomic_DNA"/>
</dbReference>
<evidence type="ECO:0000313" key="2">
    <source>
        <dbReference type="EMBL" id="CAF4930966.1"/>
    </source>
</evidence>
<dbReference type="AlphaFoldDB" id="A0A821VY25"/>